<dbReference type="InterPro" id="IPR011611">
    <property type="entry name" value="PfkB_dom"/>
</dbReference>
<dbReference type="Pfam" id="PF00294">
    <property type="entry name" value="PfkB"/>
    <property type="match status" value="1"/>
</dbReference>
<proteinExistence type="inferred from homology"/>
<keyword evidence="9" id="KW-1185">Reference proteome</keyword>
<name>A0ABM6LPL8_9BACI</name>
<dbReference type="PANTHER" id="PTHR46566:SF5">
    <property type="entry name" value="1-PHOSPHOFRUCTOKINASE"/>
    <property type="match status" value="1"/>
</dbReference>
<dbReference type="InterPro" id="IPR017583">
    <property type="entry name" value="Tagatose/fructose_Pkinase"/>
</dbReference>
<feature type="domain" description="Carbohydrate kinase PfkB" evidence="7">
    <location>
        <begin position="7"/>
        <end position="291"/>
    </location>
</feature>
<dbReference type="EMBL" id="CP021920">
    <property type="protein sequence ID" value="ASB91391.1"/>
    <property type="molecule type" value="Genomic_DNA"/>
</dbReference>
<gene>
    <name evidence="8" type="primary">lacC</name>
    <name evidence="8" type="ORF">S101395_04908</name>
</gene>
<dbReference type="PIRSF" id="PIRSF000535">
    <property type="entry name" value="1PFK/6PFK/LacC"/>
    <property type="match status" value="1"/>
</dbReference>
<keyword evidence="2 6" id="KW-0808">Transferase</keyword>
<protein>
    <submittedName>
        <fullName evidence="8">Tagatose-6-phosphate kinase</fullName>
        <ecNumber evidence="8">2.7.1.144</ecNumber>
    </submittedName>
</protein>
<evidence type="ECO:0000256" key="4">
    <source>
        <dbReference type="ARBA" id="ARBA00022777"/>
    </source>
</evidence>
<evidence type="ECO:0000313" key="8">
    <source>
        <dbReference type="EMBL" id="ASB91391.1"/>
    </source>
</evidence>
<reference evidence="8 9" key="1">
    <citation type="submission" date="2017-06" db="EMBL/GenBank/DDBJ databases">
        <title>Genome sequence of Bacillus sonorensis strain SRCM101395.</title>
        <authorList>
            <person name="Cho S.H."/>
        </authorList>
    </citation>
    <scope>NUCLEOTIDE SEQUENCE [LARGE SCALE GENOMIC DNA]</scope>
    <source>
        <strain evidence="8 9">SRCM101395</strain>
    </source>
</reference>
<evidence type="ECO:0000256" key="2">
    <source>
        <dbReference type="ARBA" id="ARBA00022679"/>
    </source>
</evidence>
<keyword evidence="4 8" id="KW-0418">Kinase</keyword>
<dbReference type="SUPFAM" id="SSF53613">
    <property type="entry name" value="Ribokinase-like"/>
    <property type="match status" value="1"/>
</dbReference>
<evidence type="ECO:0000256" key="3">
    <source>
        <dbReference type="ARBA" id="ARBA00022741"/>
    </source>
</evidence>
<dbReference type="CDD" id="cd01164">
    <property type="entry name" value="FruK_PfkB_like"/>
    <property type="match status" value="1"/>
</dbReference>
<comment type="similarity">
    <text evidence="1">Belongs to the carbohydrate kinase PfkB family.</text>
</comment>
<dbReference type="Gene3D" id="3.40.1190.20">
    <property type="match status" value="1"/>
</dbReference>
<dbReference type="NCBIfam" id="TIGR03168">
    <property type="entry name" value="1-PFK"/>
    <property type="match status" value="1"/>
</dbReference>
<evidence type="ECO:0000256" key="5">
    <source>
        <dbReference type="ARBA" id="ARBA00022840"/>
    </source>
</evidence>
<accession>A0ABM6LPL8</accession>
<dbReference type="EC" id="2.7.1.144" evidence="8"/>
<evidence type="ECO:0000256" key="6">
    <source>
        <dbReference type="PIRNR" id="PIRNR000535"/>
    </source>
</evidence>
<dbReference type="PANTHER" id="PTHR46566">
    <property type="entry name" value="1-PHOSPHOFRUCTOKINASE-RELATED"/>
    <property type="match status" value="1"/>
</dbReference>
<keyword evidence="3" id="KW-0547">Nucleotide-binding</keyword>
<evidence type="ECO:0000259" key="7">
    <source>
        <dbReference type="Pfam" id="PF00294"/>
    </source>
</evidence>
<organism evidence="8 9">
    <name type="scientific">Bacillus sonorensis</name>
    <dbReference type="NCBI Taxonomy" id="119858"/>
    <lineage>
        <taxon>Bacteria</taxon>
        <taxon>Bacillati</taxon>
        <taxon>Bacillota</taxon>
        <taxon>Bacilli</taxon>
        <taxon>Bacillales</taxon>
        <taxon>Bacillaceae</taxon>
        <taxon>Bacillus</taxon>
    </lineage>
</organism>
<evidence type="ECO:0000256" key="1">
    <source>
        <dbReference type="ARBA" id="ARBA00010688"/>
    </source>
</evidence>
<dbReference type="InterPro" id="IPR029056">
    <property type="entry name" value="Ribokinase-like"/>
</dbReference>
<dbReference type="GeneID" id="92855767"/>
<dbReference type="GO" id="GO:0009024">
    <property type="term" value="F:tagatose-6-phosphate kinase activity"/>
    <property type="evidence" value="ECO:0007669"/>
    <property type="project" value="UniProtKB-EC"/>
</dbReference>
<dbReference type="InterPro" id="IPR002173">
    <property type="entry name" value="Carboh/pur_kinase_PfkB_CS"/>
</dbReference>
<dbReference type="Proteomes" id="UP000196877">
    <property type="component" value="Chromosome"/>
</dbReference>
<dbReference type="PROSITE" id="PS00584">
    <property type="entry name" value="PFKB_KINASES_2"/>
    <property type="match status" value="1"/>
</dbReference>
<dbReference type="RefSeq" id="WP_006639673.1">
    <property type="nucleotide sequence ID" value="NZ_BORD01000001.1"/>
</dbReference>
<keyword evidence="5" id="KW-0067">ATP-binding</keyword>
<sequence>MLLAVTLNPSVDISYRLDDLKLDDVNRAAEVRKTAGGKGLNVARVAHLLGADVISTGVLGGSLGDYIERLLDQDGMKHQFLHTNQEARNCIAILHEQKQTEILESGPHLTKADQDRFLYHFRSLLQGISVITISGSIVSGFATRVYSQMIEIANEKQIPVLLDTSGETLKASLQNKRALPYLIKPNASELRQLLNRSIAINPSEWQEALSHPIFSDVPWVVVSKGADGAFARHQHNFYRVKIPKIQAVNPVGSGDATVAGLAKAIEMNLNDEGVLKYGMAAGLLNAMEAQTGYVDASKFDHYASLVEVQKE</sequence>
<evidence type="ECO:0000313" key="9">
    <source>
        <dbReference type="Proteomes" id="UP000196877"/>
    </source>
</evidence>